<dbReference type="Proteomes" id="UP000266841">
    <property type="component" value="Unassembled WGS sequence"/>
</dbReference>
<feature type="non-terminal residue" evidence="1">
    <location>
        <position position="40"/>
    </location>
</feature>
<dbReference type="EMBL" id="AGNL01043478">
    <property type="protein sequence ID" value="EJK50544.1"/>
    <property type="molecule type" value="Genomic_DNA"/>
</dbReference>
<keyword evidence="2" id="KW-1185">Reference proteome</keyword>
<gene>
    <name evidence="1" type="ORF">THAOC_30453</name>
</gene>
<dbReference type="OrthoDB" id="60315at2759"/>
<evidence type="ECO:0000313" key="2">
    <source>
        <dbReference type="Proteomes" id="UP000266841"/>
    </source>
</evidence>
<reference evidence="1 2" key="1">
    <citation type="journal article" date="2012" name="Genome Biol.">
        <title>Genome and low-iron response of an oceanic diatom adapted to chronic iron limitation.</title>
        <authorList>
            <person name="Lommer M."/>
            <person name="Specht M."/>
            <person name="Roy A.S."/>
            <person name="Kraemer L."/>
            <person name="Andreson R."/>
            <person name="Gutowska M.A."/>
            <person name="Wolf J."/>
            <person name="Bergner S.V."/>
            <person name="Schilhabel M.B."/>
            <person name="Klostermeier U.C."/>
            <person name="Beiko R.G."/>
            <person name="Rosenstiel P."/>
            <person name="Hippler M."/>
            <person name="Laroche J."/>
        </authorList>
    </citation>
    <scope>NUCLEOTIDE SEQUENCE [LARGE SCALE GENOMIC DNA]</scope>
    <source>
        <strain evidence="1 2">CCMP1005</strain>
    </source>
</reference>
<comment type="caution">
    <text evidence="1">The sequence shown here is derived from an EMBL/GenBank/DDBJ whole genome shotgun (WGS) entry which is preliminary data.</text>
</comment>
<proteinExistence type="predicted"/>
<protein>
    <submittedName>
        <fullName evidence="1">Uncharacterized protein</fullName>
    </submittedName>
</protein>
<accession>K0RE76</accession>
<name>K0RE76_THAOC</name>
<sequence>MMSQLAMQGVNVQAIDTSLVAAAASPGQSGDKKHAFWDTQ</sequence>
<organism evidence="1 2">
    <name type="scientific">Thalassiosira oceanica</name>
    <name type="common">Marine diatom</name>
    <dbReference type="NCBI Taxonomy" id="159749"/>
    <lineage>
        <taxon>Eukaryota</taxon>
        <taxon>Sar</taxon>
        <taxon>Stramenopiles</taxon>
        <taxon>Ochrophyta</taxon>
        <taxon>Bacillariophyta</taxon>
        <taxon>Coscinodiscophyceae</taxon>
        <taxon>Thalassiosirophycidae</taxon>
        <taxon>Thalassiosirales</taxon>
        <taxon>Thalassiosiraceae</taxon>
        <taxon>Thalassiosira</taxon>
    </lineage>
</organism>
<dbReference type="AlphaFoldDB" id="K0RE76"/>
<evidence type="ECO:0000313" key="1">
    <source>
        <dbReference type="EMBL" id="EJK50544.1"/>
    </source>
</evidence>